<evidence type="ECO:0000256" key="3">
    <source>
        <dbReference type="ARBA" id="ARBA00022737"/>
    </source>
</evidence>
<dbReference type="SMART" id="SM00471">
    <property type="entry name" value="HDc"/>
    <property type="match status" value="1"/>
</dbReference>
<comment type="caution">
    <text evidence="8">Lacks conserved residue(s) required for the propagation of feature annotation.</text>
</comment>
<dbReference type="RefSeq" id="WP_121877322.1">
    <property type="nucleotide sequence ID" value="NZ_REFJ01000005.1"/>
</dbReference>
<comment type="similarity">
    <text evidence="8">Belongs to the GlnD family.</text>
</comment>
<dbReference type="CDD" id="cd05401">
    <property type="entry name" value="NT_GlnE_GlnD_like"/>
    <property type="match status" value="1"/>
</dbReference>
<evidence type="ECO:0000259" key="10">
    <source>
        <dbReference type="PROSITE" id="PS51831"/>
    </source>
</evidence>
<keyword evidence="3" id="KW-0677">Repeat</keyword>
<evidence type="ECO:0000313" key="12">
    <source>
        <dbReference type="Proteomes" id="UP000267187"/>
    </source>
</evidence>
<dbReference type="AlphaFoldDB" id="A0A3M0A1K2"/>
<dbReference type="InterPro" id="IPR013546">
    <property type="entry name" value="PII_UdlTrfase/GS_AdlTrfase"/>
</dbReference>
<dbReference type="Pfam" id="PF01909">
    <property type="entry name" value="NTP_transf_2"/>
    <property type="match status" value="1"/>
</dbReference>
<comment type="domain">
    <text evidence="8">Has four distinct domains: an N-terminal nucleotidyltransferase (NT) domain responsible for UTase activity, a central HD domain that encodes UR activity, and two C-terminal ACT domains that seem to have a role in glutamine sensing.</text>
</comment>
<dbReference type="PROSITE" id="PS51671">
    <property type="entry name" value="ACT"/>
    <property type="match status" value="2"/>
</dbReference>
<dbReference type="Gene3D" id="3.30.70.260">
    <property type="match status" value="1"/>
</dbReference>
<comment type="catalytic activity">
    <reaction evidence="8">
        <text>[protein-PII]-L-tyrosine + UTP = [protein-PII]-uridylyl-L-tyrosine + diphosphate</text>
        <dbReference type="Rhea" id="RHEA:13673"/>
        <dbReference type="Rhea" id="RHEA-COMP:12147"/>
        <dbReference type="Rhea" id="RHEA-COMP:12148"/>
        <dbReference type="ChEBI" id="CHEBI:33019"/>
        <dbReference type="ChEBI" id="CHEBI:46398"/>
        <dbReference type="ChEBI" id="CHEBI:46858"/>
        <dbReference type="ChEBI" id="CHEBI:90602"/>
        <dbReference type="EC" id="2.7.7.59"/>
    </reaction>
</comment>
<dbReference type="OrthoDB" id="9758038at2"/>
<sequence length="888" mass="101038">MPANAPAPEFFDTNEFEQSFVTTPIISCYKQAIQTANNELDHRFVEGESIRSLVAERSDFFDYLLTHLWNRFIPTTAELELIAVGGYGRGELHPQSDLDILILVGDTNPEIDDQLSAYVTALWDLGLKIGHAVRSVEQAIALARKDLTVMTNIIESRGLAGNGELLEALVGQTRTEEMWNAQDYFNAKIEEQEIRHERNNNTEYNLEPNVKTAPGGLRDIQTIAWVAKRSFGAGDLPSLHKMGFLTDTEFSLLRNGETFLWRVRYGIHMLSKRPEERLQVDAQRQLADIFGYSDNPKALGVEQFMRRYYRWVATLSQLNEVLLQYLRESILGESPDSAPKTINRRFNTVDGYIQTSNTTIFARYPSAMLEIFDLMGDDPDIKGIRASTIRQLRAHLHLIDRRYRADLRNTSLFMEIMRSPYNLSRILKWMSEYGVLGAYLPEWDKITGLMQHDLFHRYTVDAHTLILVKHLRMFHQGLRSDDFPVATRVARKLPKPELLFIAGLFHDIAKGRGGNHAQLGAIDARNFCERHHLGAWDTNLVSWLIDKHLLMSGVSQKQDLSDPDVINRFAEKVGDQTYLDYLFCLTVADINATNPELWNSWKALLLRQLYHQTSAALARGAENPTNAIMWIADTKAGALAILKKDGYRIEDVEQLWSAYHDDYFLRENTADVAWHTRLTLDHNSDEPLVSVKDTRDSQAISATQIFVRTVDHPRVFAAITKALYRLNLSVYDARIHSLDDGFTADTFIVLDNNKETVAHDAAKVARIIEVITHDLTYINVVADSPSSKTSRLDQYFHRKTKASISTEPSERYSVLHVVTSDTPGLLARLATVLNRHDINLHFARTLTMGEKVEDTFHLTTAEGVPISNEDDINSLIDDIETSIDELHE</sequence>
<dbReference type="SUPFAM" id="SSF81301">
    <property type="entry name" value="Nucleotidyltransferase"/>
    <property type="match status" value="1"/>
</dbReference>
<comment type="caution">
    <text evidence="11">The sequence shown here is derived from an EMBL/GenBank/DDBJ whole genome shotgun (WGS) entry which is preliminary data.</text>
</comment>
<gene>
    <name evidence="8" type="primary">glnD</name>
    <name evidence="11" type="ORF">DFR27_2000</name>
</gene>
<keyword evidence="1 8" id="KW-0808">Transferase</keyword>
<dbReference type="GO" id="GO:0008081">
    <property type="term" value="F:phosphoric diester hydrolase activity"/>
    <property type="evidence" value="ECO:0007669"/>
    <property type="project" value="UniProtKB-UniRule"/>
</dbReference>
<dbReference type="HAMAP" id="MF_00277">
    <property type="entry name" value="PII_uridylyl_transf"/>
    <property type="match status" value="1"/>
</dbReference>
<evidence type="ECO:0000259" key="9">
    <source>
        <dbReference type="PROSITE" id="PS51671"/>
    </source>
</evidence>
<dbReference type="EC" id="3.1.4.-" evidence="8"/>
<proteinExistence type="inferred from homology"/>
<comment type="cofactor">
    <cofactor evidence="8">
        <name>Mg(2+)</name>
        <dbReference type="ChEBI" id="CHEBI:18420"/>
    </cofactor>
</comment>
<dbReference type="EC" id="2.7.7.59" evidence="8"/>
<dbReference type="Gene3D" id="1.10.3090.10">
    <property type="entry name" value="cca-adding enzyme, domain 2"/>
    <property type="match status" value="1"/>
</dbReference>
<comment type="catalytic activity">
    <reaction evidence="8">
        <text>[protein-PII]-uridylyl-L-tyrosine + H2O = [protein-PII]-L-tyrosine + UMP + H(+)</text>
        <dbReference type="Rhea" id="RHEA:48600"/>
        <dbReference type="Rhea" id="RHEA-COMP:12147"/>
        <dbReference type="Rhea" id="RHEA-COMP:12148"/>
        <dbReference type="ChEBI" id="CHEBI:15377"/>
        <dbReference type="ChEBI" id="CHEBI:15378"/>
        <dbReference type="ChEBI" id="CHEBI:46858"/>
        <dbReference type="ChEBI" id="CHEBI:57865"/>
        <dbReference type="ChEBI" id="CHEBI:90602"/>
    </reaction>
</comment>
<dbReference type="NCBIfam" id="TIGR01693">
    <property type="entry name" value="UTase_glnD"/>
    <property type="match status" value="1"/>
</dbReference>
<dbReference type="PANTHER" id="PTHR47320:SF1">
    <property type="entry name" value="BIFUNCTIONAL URIDYLYLTRANSFERASE_URIDYLYL-REMOVING ENZYME"/>
    <property type="match status" value="1"/>
</dbReference>
<feature type="domain" description="ACT" evidence="9">
    <location>
        <begin position="704"/>
        <end position="783"/>
    </location>
</feature>
<dbReference type="Pfam" id="PF08335">
    <property type="entry name" value="GlnD_UR_UTase"/>
    <property type="match status" value="1"/>
</dbReference>
<dbReference type="GO" id="GO:0006808">
    <property type="term" value="P:regulation of nitrogen utilization"/>
    <property type="evidence" value="ECO:0007669"/>
    <property type="project" value="UniProtKB-UniRule"/>
</dbReference>
<dbReference type="InterPro" id="IPR006674">
    <property type="entry name" value="HD_domain"/>
</dbReference>
<dbReference type="InterPro" id="IPR002934">
    <property type="entry name" value="Polymerase_NTP_transf_dom"/>
</dbReference>
<feature type="domain" description="HD" evidence="10">
    <location>
        <begin position="460"/>
        <end position="582"/>
    </location>
</feature>
<dbReference type="SUPFAM" id="SSF81593">
    <property type="entry name" value="Nucleotidyltransferase substrate binding subunit/domain"/>
    <property type="match status" value="1"/>
</dbReference>
<keyword evidence="4 8" id="KW-0378">Hydrolase</keyword>
<evidence type="ECO:0000256" key="5">
    <source>
        <dbReference type="ARBA" id="ARBA00022842"/>
    </source>
</evidence>
<dbReference type="InterPro" id="IPR010043">
    <property type="entry name" value="UTase/UR"/>
</dbReference>
<evidence type="ECO:0000256" key="1">
    <source>
        <dbReference type="ARBA" id="ARBA00022679"/>
    </source>
</evidence>
<dbReference type="Pfam" id="PF01966">
    <property type="entry name" value="HD"/>
    <property type="match status" value="1"/>
</dbReference>
<dbReference type="CDD" id="cd04899">
    <property type="entry name" value="ACT_ACR-UUR-like_2"/>
    <property type="match status" value="1"/>
</dbReference>
<dbReference type="SUPFAM" id="SSF109604">
    <property type="entry name" value="HD-domain/PDEase-like"/>
    <property type="match status" value="1"/>
</dbReference>
<comment type="catalytic activity">
    <reaction evidence="7">
        <text>guanosine 3',5'-bis(diphosphate) + H2O = GDP + diphosphate + H(+)</text>
        <dbReference type="Rhea" id="RHEA:14253"/>
        <dbReference type="ChEBI" id="CHEBI:15377"/>
        <dbReference type="ChEBI" id="CHEBI:15378"/>
        <dbReference type="ChEBI" id="CHEBI:33019"/>
        <dbReference type="ChEBI" id="CHEBI:58189"/>
        <dbReference type="ChEBI" id="CHEBI:77828"/>
        <dbReference type="EC" id="3.1.7.2"/>
    </reaction>
</comment>
<evidence type="ECO:0000256" key="2">
    <source>
        <dbReference type="ARBA" id="ARBA00022695"/>
    </source>
</evidence>
<dbReference type="SUPFAM" id="SSF55021">
    <property type="entry name" value="ACT-like"/>
    <property type="match status" value="2"/>
</dbReference>
<feature type="domain" description="ACT" evidence="9">
    <location>
        <begin position="814"/>
        <end position="888"/>
    </location>
</feature>
<dbReference type="CDD" id="cd00077">
    <property type="entry name" value="HDc"/>
    <property type="match status" value="1"/>
</dbReference>
<name>A0A3M0A1K2_9GAMM</name>
<dbReference type="InterPro" id="IPR045865">
    <property type="entry name" value="ACT-like_dom_sf"/>
</dbReference>
<dbReference type="PROSITE" id="PS51831">
    <property type="entry name" value="HD"/>
    <property type="match status" value="1"/>
</dbReference>
<dbReference type="Gene3D" id="1.20.120.330">
    <property type="entry name" value="Nucleotidyltransferases domain 2"/>
    <property type="match status" value="1"/>
</dbReference>
<dbReference type="InterPro" id="IPR002912">
    <property type="entry name" value="ACT_dom"/>
</dbReference>
<keyword evidence="6 8" id="KW-0511">Multifunctional enzyme</keyword>
<evidence type="ECO:0000256" key="7">
    <source>
        <dbReference type="ARBA" id="ARBA00047968"/>
    </source>
</evidence>
<keyword evidence="2 8" id="KW-0548">Nucleotidyltransferase</keyword>
<dbReference type="CDD" id="cd04900">
    <property type="entry name" value="ACT_UUR-like_1"/>
    <property type="match status" value="1"/>
</dbReference>
<evidence type="ECO:0000256" key="4">
    <source>
        <dbReference type="ARBA" id="ARBA00022801"/>
    </source>
</evidence>
<keyword evidence="12" id="KW-1185">Reference proteome</keyword>
<evidence type="ECO:0000256" key="6">
    <source>
        <dbReference type="ARBA" id="ARBA00023268"/>
    </source>
</evidence>
<dbReference type="GO" id="GO:0008773">
    <property type="term" value="F:[protein-PII] uridylyltransferase activity"/>
    <property type="evidence" value="ECO:0007669"/>
    <property type="project" value="UniProtKB-UniRule"/>
</dbReference>
<evidence type="ECO:0000313" key="11">
    <source>
        <dbReference type="EMBL" id="RMA78670.1"/>
    </source>
</evidence>
<evidence type="ECO:0000256" key="8">
    <source>
        <dbReference type="HAMAP-Rule" id="MF_00277"/>
    </source>
</evidence>
<reference evidence="11 12" key="1">
    <citation type="submission" date="2018-10" db="EMBL/GenBank/DDBJ databases">
        <title>Genomic Encyclopedia of Type Strains, Phase IV (KMG-IV): sequencing the most valuable type-strain genomes for metagenomic binning, comparative biology and taxonomic classification.</title>
        <authorList>
            <person name="Goeker M."/>
        </authorList>
    </citation>
    <scope>NUCLEOTIDE SEQUENCE [LARGE SCALE GENOMIC DNA]</scope>
    <source>
        <strain evidence="11 12">DSM 25080</strain>
    </source>
</reference>
<comment type="function">
    <text evidence="8">Modifies, by uridylylation and deuridylylation, the PII regulatory proteins (GlnB and homologs), in response to the nitrogen status of the cell that GlnD senses through the glutamine level. Under low glutamine levels, catalyzes the conversion of the PII proteins and UTP to PII-UMP and PPi, while under higher glutamine levels, GlnD hydrolyzes PII-UMP to PII and UMP (deuridylylation). Thus, controls uridylylation state and activity of the PII proteins, and plays an important role in the regulation of nitrogen metabolism.</text>
</comment>
<protein>
    <recommendedName>
        <fullName evidence="8">Bifunctional uridylyltransferase/uridylyl-removing enzyme</fullName>
        <shortName evidence="8">UTase/UR</shortName>
    </recommendedName>
    <alternativeName>
        <fullName evidence="8">Bifunctional [protein-PII] modification enzyme</fullName>
    </alternativeName>
    <alternativeName>
        <fullName evidence="8">Bifunctional nitrogen sensor protein</fullName>
    </alternativeName>
    <domain>
        <recommendedName>
            <fullName evidence="8">[Protein-PII] uridylyltransferase</fullName>
            <shortName evidence="8">PII uridylyltransferase</shortName>
            <shortName evidence="8">UTase</shortName>
            <ecNumber evidence="8">2.7.7.59</ecNumber>
        </recommendedName>
    </domain>
    <domain>
        <recommendedName>
            <fullName evidence="8">[Protein-PII]-UMP uridylyl-removing enzyme</fullName>
            <shortName evidence="8">UR</shortName>
            <ecNumber evidence="8">3.1.4.-</ecNumber>
        </recommendedName>
    </domain>
</protein>
<dbReference type="EMBL" id="REFJ01000005">
    <property type="protein sequence ID" value="RMA78670.1"/>
    <property type="molecule type" value="Genomic_DNA"/>
</dbReference>
<dbReference type="InterPro" id="IPR003607">
    <property type="entry name" value="HD/PDEase_dom"/>
</dbReference>
<dbReference type="InterPro" id="IPR043519">
    <property type="entry name" value="NT_sf"/>
</dbReference>
<dbReference type="GO" id="GO:0008893">
    <property type="term" value="F:guanosine-3',5'-bis(diphosphate) 3'-diphosphatase activity"/>
    <property type="evidence" value="ECO:0007669"/>
    <property type="project" value="UniProtKB-EC"/>
</dbReference>
<accession>A0A3M0A1K2</accession>
<keyword evidence="5 8" id="KW-0460">Magnesium</keyword>
<comment type="activity regulation">
    <text evidence="8">Uridylyltransferase (UTase) activity is inhibited by glutamine, while glutamine activates uridylyl-removing (UR) activity.</text>
</comment>
<dbReference type="PIRSF" id="PIRSF006288">
    <property type="entry name" value="PII_uridyltransf"/>
    <property type="match status" value="1"/>
</dbReference>
<dbReference type="Proteomes" id="UP000267187">
    <property type="component" value="Unassembled WGS sequence"/>
</dbReference>
<organism evidence="11 12">
    <name type="scientific">Umboniibacter marinipuniceus</name>
    <dbReference type="NCBI Taxonomy" id="569599"/>
    <lineage>
        <taxon>Bacteria</taxon>
        <taxon>Pseudomonadati</taxon>
        <taxon>Pseudomonadota</taxon>
        <taxon>Gammaproteobacteria</taxon>
        <taxon>Cellvibrionales</taxon>
        <taxon>Cellvibrionaceae</taxon>
        <taxon>Umboniibacter</taxon>
    </lineage>
</organism>
<dbReference type="PANTHER" id="PTHR47320">
    <property type="entry name" value="BIFUNCTIONAL URIDYLYLTRANSFERASE/URIDYLYL-REMOVING ENZYME"/>
    <property type="match status" value="1"/>
</dbReference>
<feature type="region of interest" description="Uridylyltransferase" evidence="8">
    <location>
        <begin position="1"/>
        <end position="341"/>
    </location>
</feature>